<keyword evidence="3" id="KW-1185">Reference proteome</keyword>
<dbReference type="OrthoDB" id="4363568at2759"/>
<gene>
    <name evidence="2" type="ORF">Pc20g10220</name>
    <name evidence="2" type="ORF">PCH_Pc20g10220</name>
</gene>
<accession>B6HFM2</accession>
<name>B6HFM2_PENRW</name>
<feature type="region of interest" description="Disordered" evidence="1">
    <location>
        <begin position="245"/>
        <end position="266"/>
    </location>
</feature>
<dbReference type="BioCyc" id="PCHR:PC20G10220-MONOMER"/>
<organism evidence="2 3">
    <name type="scientific">Penicillium rubens (strain ATCC 28089 / DSM 1075 / NRRL 1951 / Wisconsin 54-1255)</name>
    <name type="common">Penicillium chrysogenum</name>
    <dbReference type="NCBI Taxonomy" id="500485"/>
    <lineage>
        <taxon>Eukaryota</taxon>
        <taxon>Fungi</taxon>
        <taxon>Dikarya</taxon>
        <taxon>Ascomycota</taxon>
        <taxon>Pezizomycotina</taxon>
        <taxon>Eurotiomycetes</taxon>
        <taxon>Eurotiomycetidae</taxon>
        <taxon>Eurotiales</taxon>
        <taxon>Aspergillaceae</taxon>
        <taxon>Penicillium</taxon>
        <taxon>Penicillium chrysogenum species complex</taxon>
    </lineage>
</organism>
<evidence type="ECO:0000313" key="2">
    <source>
        <dbReference type="EMBL" id="CAP86351.1"/>
    </source>
</evidence>
<evidence type="ECO:0000256" key="1">
    <source>
        <dbReference type="SAM" id="MobiDB-lite"/>
    </source>
</evidence>
<protein>
    <submittedName>
        <fullName evidence="2">Pc20g10220 protein</fullName>
    </submittedName>
</protein>
<dbReference type="AlphaFoldDB" id="B6HFM2"/>
<dbReference type="OMA" id="TAHAYYI"/>
<evidence type="ECO:0000313" key="3">
    <source>
        <dbReference type="Proteomes" id="UP000000724"/>
    </source>
</evidence>
<sequence length="266" mass="27708">MTWNIALFRGLKRDTPRAMRFDIITLLLAGVTATSAATTTSGASAASTCAPSASDAKVLQFALGVSNFIGTFYNETVNSTFGESNNATIRAYQKILFGLEKGNTLSSQAIEKVGARAPGFSKPECDYQIPEVSSTQSWAQWAYRFESTVTGAFIGLAGYTESPEVAFLMARLAAEHSEHSSLIGSRVNSTYFAQNSTSLVAAYGPAQILSTRNQTGSLGEYLGGCLTAPTSPCGPLRIGPLAATPSPSSSAAASGTSLATSAAQKI</sequence>
<dbReference type="eggNOG" id="ENOG502RPEK">
    <property type="taxonomic scope" value="Eukaryota"/>
</dbReference>
<dbReference type="Proteomes" id="UP000000724">
    <property type="component" value="Contig Pc00c20"/>
</dbReference>
<dbReference type="Pfam" id="PF13668">
    <property type="entry name" value="Ferritin_2"/>
    <property type="match status" value="1"/>
</dbReference>
<dbReference type="EMBL" id="AM920435">
    <property type="protein sequence ID" value="CAP86351.1"/>
    <property type="molecule type" value="Genomic_DNA"/>
</dbReference>
<dbReference type="HOGENOM" id="CLU_079392_0_0_1"/>
<dbReference type="VEuPathDB" id="FungiDB:PCH_Pc20g10220"/>
<reference evidence="2 3" key="1">
    <citation type="journal article" date="2008" name="Nat. Biotechnol.">
        <title>Genome sequencing and analysis of the filamentous fungus Penicillium chrysogenum.</title>
        <authorList>
            <person name="van den Berg M.A."/>
            <person name="Albang R."/>
            <person name="Albermann K."/>
            <person name="Badger J.H."/>
            <person name="Daran J.-M."/>
            <person name="Driessen A.J.M."/>
            <person name="Garcia-Estrada C."/>
            <person name="Fedorova N.D."/>
            <person name="Harris D.M."/>
            <person name="Heijne W.H.M."/>
            <person name="Joardar V.S."/>
            <person name="Kiel J.A.K.W."/>
            <person name="Kovalchuk A."/>
            <person name="Martin J.F."/>
            <person name="Nierman W.C."/>
            <person name="Nijland J.G."/>
            <person name="Pronk J.T."/>
            <person name="Roubos J.A."/>
            <person name="van der Klei I.J."/>
            <person name="van Peij N.N.M.E."/>
            <person name="Veenhuis M."/>
            <person name="von Doehren H."/>
            <person name="Wagner C."/>
            <person name="Wortman J.R."/>
            <person name="Bovenberg R.A.L."/>
        </authorList>
    </citation>
    <scope>NUCLEOTIDE SEQUENCE [LARGE SCALE GENOMIC DNA]</scope>
    <source>
        <strain evidence="3">ATCC 28089 / DSM 1075 / NRRL 1951 / Wisconsin 54-1255</strain>
    </source>
</reference>
<proteinExistence type="predicted"/>